<reference evidence="2" key="2">
    <citation type="journal article" date="2021" name="PeerJ">
        <title>Extensive microbial diversity within the chicken gut microbiome revealed by metagenomics and culture.</title>
        <authorList>
            <person name="Gilroy R."/>
            <person name="Ravi A."/>
            <person name="Getino M."/>
            <person name="Pursley I."/>
            <person name="Horton D.L."/>
            <person name="Alikhan N.F."/>
            <person name="Baker D."/>
            <person name="Gharbi K."/>
            <person name="Hall N."/>
            <person name="Watson M."/>
            <person name="Adriaenssens E.M."/>
            <person name="Foster-Nyarko E."/>
            <person name="Jarju S."/>
            <person name="Secka A."/>
            <person name="Antonio M."/>
            <person name="Oren A."/>
            <person name="Chaudhuri R.R."/>
            <person name="La Ragione R."/>
            <person name="Hildebrand F."/>
            <person name="Pallen M.J."/>
        </authorList>
    </citation>
    <scope>NUCLEOTIDE SEQUENCE</scope>
    <source>
        <strain evidence="2">G3-4614</strain>
    </source>
</reference>
<accession>A0A9D9E3K2</accession>
<evidence type="ECO:0000256" key="1">
    <source>
        <dbReference type="SAM" id="SignalP"/>
    </source>
</evidence>
<name>A0A9D9E3K2_9BACT</name>
<dbReference type="InterPro" id="IPR027828">
    <property type="entry name" value="DUF4465"/>
</dbReference>
<organism evidence="2 3">
    <name type="scientific">Candidatus Caccoplasma merdipullorum</name>
    <dbReference type="NCBI Taxonomy" id="2840718"/>
    <lineage>
        <taxon>Bacteria</taxon>
        <taxon>Pseudomonadati</taxon>
        <taxon>Bacteroidota</taxon>
        <taxon>Bacteroidia</taxon>
        <taxon>Bacteroidales</taxon>
        <taxon>Bacteroidaceae</taxon>
        <taxon>Bacteroidaceae incertae sedis</taxon>
        <taxon>Candidatus Caccoplasma</taxon>
    </lineage>
</organism>
<feature type="signal peptide" evidence="1">
    <location>
        <begin position="1"/>
        <end position="24"/>
    </location>
</feature>
<dbReference type="InterPro" id="IPR026444">
    <property type="entry name" value="Secre_tail"/>
</dbReference>
<dbReference type="Proteomes" id="UP000823636">
    <property type="component" value="Unassembled WGS sequence"/>
</dbReference>
<sequence length="347" mass="37473">MKKFYIALSFAAALLAMPATTVSAEGNKIVLDLANPANPESFDFDDKGVWTGTYSEDYMYWESQVFMFTHILGGSSWGGSYWDGFTVSRNSDNTDHAADGWLAYQWGCMAGGGITNVDETTGEVSVSADRPYILGYWSGFPEDCCTILFNDGNSYSPAGVYISLSPYAYYANINGASPASPMQNEGDFLSITATAVDADGGKTSVTKILAEYRNGKLEQSDKWEWFDLSSLGKAEQIIFTMDSSDKSYGYMNTPAYFCLDRLTVTTDDLSGVEESKAVSSEFKIYAAGGTLNIEAPTAAVAAIYSMSGTQVRTAQVAEGYNTVQIADLPAGVYIVKCAGETTCIIKK</sequence>
<dbReference type="AlphaFoldDB" id="A0A9D9E3K2"/>
<dbReference type="EMBL" id="JADIMW010000078">
    <property type="protein sequence ID" value="MBO8438701.1"/>
    <property type="molecule type" value="Genomic_DNA"/>
</dbReference>
<dbReference type="Pfam" id="PF14717">
    <property type="entry name" value="DUF4465"/>
    <property type="match status" value="1"/>
</dbReference>
<reference evidence="2" key="1">
    <citation type="submission" date="2020-10" db="EMBL/GenBank/DDBJ databases">
        <authorList>
            <person name="Gilroy R."/>
        </authorList>
    </citation>
    <scope>NUCLEOTIDE SEQUENCE</scope>
    <source>
        <strain evidence="2">G3-4614</strain>
    </source>
</reference>
<evidence type="ECO:0000313" key="3">
    <source>
        <dbReference type="Proteomes" id="UP000823636"/>
    </source>
</evidence>
<dbReference type="NCBIfam" id="TIGR04183">
    <property type="entry name" value="Por_Secre_tail"/>
    <property type="match status" value="1"/>
</dbReference>
<dbReference type="Gene3D" id="2.60.120.1350">
    <property type="entry name" value="Protein of unknown function DUF4465"/>
    <property type="match status" value="1"/>
</dbReference>
<comment type="caution">
    <text evidence="2">The sequence shown here is derived from an EMBL/GenBank/DDBJ whole genome shotgun (WGS) entry which is preliminary data.</text>
</comment>
<gene>
    <name evidence="2" type="ORF">IAC54_07390</name>
</gene>
<evidence type="ECO:0000313" key="2">
    <source>
        <dbReference type="EMBL" id="MBO8438701.1"/>
    </source>
</evidence>
<proteinExistence type="predicted"/>
<feature type="chain" id="PRO_5039349875" evidence="1">
    <location>
        <begin position="25"/>
        <end position="347"/>
    </location>
</feature>
<protein>
    <submittedName>
        <fullName evidence="2">DUF4465 domain-containing protein</fullName>
    </submittedName>
</protein>
<keyword evidence="1" id="KW-0732">Signal</keyword>